<protein>
    <submittedName>
        <fullName evidence="1">9515_t:CDS:1</fullName>
    </submittedName>
</protein>
<dbReference type="Proteomes" id="UP000789366">
    <property type="component" value="Unassembled WGS sequence"/>
</dbReference>
<gene>
    <name evidence="1" type="ORF">SPELUC_LOCUS7740</name>
</gene>
<comment type="caution">
    <text evidence="1">The sequence shown here is derived from an EMBL/GenBank/DDBJ whole genome shotgun (WGS) entry which is preliminary data.</text>
</comment>
<dbReference type="EMBL" id="CAJVPW010010629">
    <property type="protein sequence ID" value="CAG8617523.1"/>
    <property type="molecule type" value="Genomic_DNA"/>
</dbReference>
<evidence type="ECO:0000313" key="2">
    <source>
        <dbReference type="Proteomes" id="UP000789366"/>
    </source>
</evidence>
<name>A0ACA9MVX8_9GLOM</name>
<keyword evidence="2" id="KW-1185">Reference proteome</keyword>
<sequence length="115" mass="13418">MSRRVRQNTNHGRPDSSFISQETVESSETSSAQVQESQNVEVEIDQQTRAYINMMIQATAARFEQLEQMNFQNKENINSVQGNYPPTPIINDLIMQKPENQRNERQTEKEPLKYK</sequence>
<accession>A0ACA9MVX8</accession>
<feature type="non-terminal residue" evidence="1">
    <location>
        <position position="115"/>
    </location>
</feature>
<reference evidence="1" key="1">
    <citation type="submission" date="2021-06" db="EMBL/GenBank/DDBJ databases">
        <authorList>
            <person name="Kallberg Y."/>
            <person name="Tangrot J."/>
            <person name="Rosling A."/>
        </authorList>
    </citation>
    <scope>NUCLEOTIDE SEQUENCE</scope>
    <source>
        <strain evidence="1">28 12/20/2015</strain>
    </source>
</reference>
<organism evidence="1 2">
    <name type="scientific">Cetraspora pellucida</name>
    <dbReference type="NCBI Taxonomy" id="1433469"/>
    <lineage>
        <taxon>Eukaryota</taxon>
        <taxon>Fungi</taxon>
        <taxon>Fungi incertae sedis</taxon>
        <taxon>Mucoromycota</taxon>
        <taxon>Glomeromycotina</taxon>
        <taxon>Glomeromycetes</taxon>
        <taxon>Diversisporales</taxon>
        <taxon>Gigasporaceae</taxon>
        <taxon>Cetraspora</taxon>
    </lineage>
</organism>
<evidence type="ECO:0000313" key="1">
    <source>
        <dbReference type="EMBL" id="CAG8617523.1"/>
    </source>
</evidence>
<proteinExistence type="predicted"/>